<name>A0ABD5R9I1_9EURY</name>
<gene>
    <name evidence="2" type="ORF">ACFPJ5_05535</name>
</gene>
<evidence type="ECO:0000256" key="1">
    <source>
        <dbReference type="SAM" id="MobiDB-lite"/>
    </source>
</evidence>
<dbReference type="RefSeq" id="WP_227228259.1">
    <property type="nucleotide sequence ID" value="NZ_JAJCVJ010000001.1"/>
</dbReference>
<organism evidence="2 3">
    <name type="scientific">Salinirubrum litoreum</name>
    <dbReference type="NCBI Taxonomy" id="1126234"/>
    <lineage>
        <taxon>Archaea</taxon>
        <taxon>Methanobacteriati</taxon>
        <taxon>Methanobacteriota</taxon>
        <taxon>Stenosarchaea group</taxon>
        <taxon>Halobacteria</taxon>
        <taxon>Halobacteriales</taxon>
        <taxon>Haloferacaceae</taxon>
        <taxon>Salinirubrum</taxon>
    </lineage>
</organism>
<dbReference type="AlphaFoldDB" id="A0ABD5R9I1"/>
<evidence type="ECO:0000313" key="3">
    <source>
        <dbReference type="Proteomes" id="UP001596201"/>
    </source>
</evidence>
<reference evidence="2 3" key="1">
    <citation type="journal article" date="2019" name="Int. J. Syst. Evol. Microbiol.">
        <title>The Global Catalogue of Microorganisms (GCM) 10K type strain sequencing project: providing services to taxonomists for standard genome sequencing and annotation.</title>
        <authorList>
            <consortium name="The Broad Institute Genomics Platform"/>
            <consortium name="The Broad Institute Genome Sequencing Center for Infectious Disease"/>
            <person name="Wu L."/>
            <person name="Ma J."/>
        </authorList>
    </citation>
    <scope>NUCLEOTIDE SEQUENCE [LARGE SCALE GENOMIC DNA]</scope>
    <source>
        <strain evidence="2 3">CGMCC 1.12237</strain>
    </source>
</reference>
<dbReference type="InterPro" id="IPR023833">
    <property type="entry name" value="Signal_pept_SipW-depend-type"/>
</dbReference>
<feature type="region of interest" description="Disordered" evidence="1">
    <location>
        <begin position="441"/>
        <end position="461"/>
    </location>
</feature>
<feature type="region of interest" description="Disordered" evidence="1">
    <location>
        <begin position="125"/>
        <end position="152"/>
    </location>
</feature>
<dbReference type="NCBIfam" id="TIGR04088">
    <property type="entry name" value="cognate_SipW"/>
    <property type="match status" value="1"/>
</dbReference>
<accession>A0ABD5R9I1</accession>
<dbReference type="EMBL" id="JBHSKX010000001">
    <property type="protein sequence ID" value="MFC5366393.1"/>
    <property type="molecule type" value="Genomic_DNA"/>
</dbReference>
<evidence type="ECO:0000313" key="2">
    <source>
        <dbReference type="EMBL" id="MFC5366393.1"/>
    </source>
</evidence>
<sequence length="553" mass="58454">MTDNGLDITRRKILGAVGTVGVASVGAGLGTTAFFNDTESFGNNIVQAGELDLVIDFEEHYSGAAPADDLEYVRYVDPDDANLETDEVGIPSQDNPLVAVNAAYSELPDPVKAYMDASAIDSFPDTDGREITVDGTDYSNISSSDADDGIQDDIPVNGAQGDDSAECAYLQPLVPDNGDILSSSSRTQGQVGSGPNPQTTDEGDPLVDISDAKPGDFGEVTFSLHNCGNPAYISISGELLENAENDLTEPEEEVDGTGNASDDMNGELLDEASAVIWYDAGEDNEFEDAGAEPSSDPTEGDNILQENETIIANANEVLRGNLGMVLDTLEGGIPLNGDLSTDFFEVVPESSNKEIDDISDFSNVLEPTDIDYKGQPDCEDINPEYSEVAKIEGSELESLEAGDTIGPDASTGGITITVDSVTRDSQTGEVLELEISTNKPITAVTPKGGSSQGGGNSGPGFKVYEEPDGATLTNVTFAAPKNKALSYLLICYEPQPANPAADEREPFVNSTTAYIGFAWYIDPDVGNEIQTDSMKFNLGFEAEQARNNDNPTV</sequence>
<comment type="caution">
    <text evidence="2">The sequence shown here is derived from an EMBL/GenBank/DDBJ whole genome shotgun (WGS) entry which is preliminary data.</text>
</comment>
<protein>
    <submittedName>
        <fullName evidence="2">SipW-dependent-type signal peptide-containing protein</fullName>
    </submittedName>
</protein>
<keyword evidence="3" id="KW-1185">Reference proteome</keyword>
<dbReference type="Proteomes" id="UP001596201">
    <property type="component" value="Unassembled WGS sequence"/>
</dbReference>
<feature type="compositionally biased region" description="Polar residues" evidence="1">
    <location>
        <begin position="180"/>
        <end position="200"/>
    </location>
</feature>
<proteinExistence type="predicted"/>
<feature type="region of interest" description="Disordered" evidence="1">
    <location>
        <begin position="174"/>
        <end position="214"/>
    </location>
</feature>